<dbReference type="GO" id="GO:0035459">
    <property type="term" value="P:vesicle cargo loading"/>
    <property type="evidence" value="ECO:0007669"/>
    <property type="project" value="TreeGrafter"/>
</dbReference>
<feature type="compositionally biased region" description="Pro residues" evidence="9">
    <location>
        <begin position="1341"/>
        <end position="1375"/>
    </location>
</feature>
<feature type="compositionally biased region" description="Polar residues" evidence="9">
    <location>
        <begin position="435"/>
        <end position="451"/>
    </location>
</feature>
<dbReference type="InterPro" id="IPR036028">
    <property type="entry name" value="SH3-like_dom_sf"/>
</dbReference>
<proteinExistence type="predicted"/>
<feature type="compositionally biased region" description="Basic and acidic residues" evidence="9">
    <location>
        <begin position="870"/>
        <end position="890"/>
    </location>
</feature>
<feature type="compositionally biased region" description="Polar residues" evidence="9">
    <location>
        <begin position="200"/>
        <end position="225"/>
    </location>
</feature>
<keyword evidence="5 8" id="KW-0175">Coiled coil</keyword>
<dbReference type="GeneID" id="102034155"/>
<feature type="region of interest" description="Disordered" evidence="9">
    <location>
        <begin position="299"/>
        <end position="343"/>
    </location>
</feature>
<feature type="region of interest" description="Disordered" evidence="9">
    <location>
        <begin position="167"/>
        <end position="279"/>
    </location>
</feature>
<dbReference type="SUPFAM" id="SSF57997">
    <property type="entry name" value="Tropomyosin"/>
    <property type="match status" value="1"/>
</dbReference>
<accession>A0A8N5I4A3</accession>
<feature type="compositionally biased region" description="Basic and acidic residues" evidence="9">
    <location>
        <begin position="480"/>
        <end position="492"/>
    </location>
</feature>
<feature type="compositionally biased region" description="Basic and acidic residues" evidence="9">
    <location>
        <begin position="366"/>
        <end position="397"/>
    </location>
</feature>
<feature type="coiled-coil region" evidence="8">
    <location>
        <begin position="713"/>
        <end position="824"/>
    </location>
</feature>
<keyword evidence="3 10" id="KW-0732">Signal</keyword>
<dbReference type="InterPro" id="IPR051500">
    <property type="entry name" value="cTAGE_MIA/OTOR"/>
</dbReference>
<evidence type="ECO:0000313" key="12">
    <source>
        <dbReference type="Proteomes" id="UP000504602"/>
    </source>
</evidence>
<evidence type="ECO:0000256" key="3">
    <source>
        <dbReference type="ARBA" id="ARBA00022729"/>
    </source>
</evidence>
<evidence type="ECO:0000256" key="7">
    <source>
        <dbReference type="PROSITE-ProRule" id="PRU00192"/>
    </source>
</evidence>
<reference evidence="13" key="1">
    <citation type="submission" date="2025-08" db="UniProtKB">
        <authorList>
            <consortium name="RefSeq"/>
        </authorList>
    </citation>
    <scope>IDENTIFICATION</scope>
</reference>
<sequence>MSRILDQRILLLVISFSASVQSTKVLSKWKKCGDPECEKAMSRVQATTDYLGPDCRYLNFKTGEEIIVYSKLSRENENLWTGSKGKDFGYFPRDAVKVEEVLIGEEVEMLTKETDFLCLNEDKYNFENEDNTLLDHKKESEYSLSDAESKLHENKLLKYTRDPIQNEERIESVSENDSEESHIQESINKNLVRKDDTEDPQMQNSLPAESVQTQSSWISGWFTTESENDEEPLKAVTESSEASNYQGRETEVAAENYSFTDLQESSDKEEQEPPASGWFEGGLTSFLYFGEKNEDVDLASEKNDPQNHDVSGVPEHSNTEQETTVTEVLPEEETSGSQESKSNWFNLGLSDVLNFGHAEEATIATEDQRSRETTDQANKNEEKQTLDQKELHMGKESKQIVNAVTDEEENYAQKIKDSNSNRPNPGEVSACAHTLNDTKTTSNSTESSFDTLTHDKEKPNELYSSEEDLVSESQLLRNSGAEKKNQESESRRGHSQLCAGVGRRKLLEETPEKEHEMYAAADSEHDSNQDSKATAIASVNSETKMDSSASDSEADVKTSFSDAIQHYVPSNEGGWIHQILLCLNALEFRETIKSASSAVVIVIQTAVASLPEDMRPGPDLYGFPWEIVICAGIVGALTILLFLYRSYQSVRSRLYVGREKQLANKVAELVEEKCKILEKLSLCKKEFEDLQLSLKDGNTTKESTDASFFEEMHEKLNKSNLKLNEEIENLEKELEEEKSKQLENDTLVSEIQEKVESLENEEKSIQSQIDEAKSTLKVYQINTERLKTSVQDAVDENSHLQESEKQLLQEAEGWGERLSELNEQTKMFESSKTDVEEVLKNKESQIKSLTQYILNMKDWSSAIQEDGDTEDNHWDTDIKGETENGEHLDDEQKRTVKKLIYAAKLNACLKTMEAERDQMYSKLSDENKAKEELMERIEALQSQQASLQSENESFESEVQKLQQKLKVMTELYQENEMKLHRKLTVEERERLQKEERLSKVDEKITHAAEELNTYRERAKDLEEELERTIRSYENQITSHEKKAHDNWLTARAAERHLNDIKKENAHNRQKLTEAEFKLELLEKDPYALDIPMRPFGREHSPYGPSPMGRPSSETRAFLSPPTLLEGPLRLSPMLPGGGGGRGSRGPTAMYEAGSERGELNSDRLTDPHRPPSDTGSLSPPWERERRIILPPPGEPYADPALPARRQERFFPNPPNTGRLSGPAELRTYNVQSFDKTDGQTSSEHSPQTEPSGEGMKDHSNFSNSLPDQSLAPGSEAVGSGFAPPPFPPVRPPLMPVDPRAPPVPFMRRGPPFPPPPPAGIYGPRECFPGPRECFPARDFGPPRPPLPIRNPFPMRPYPHYPPQRPGFLPPPPPPENRVEPSQSNPSAVEPEPQQET</sequence>
<keyword evidence="6" id="KW-0325">Glycoprotein</keyword>
<evidence type="ECO:0000256" key="5">
    <source>
        <dbReference type="ARBA" id="ARBA00023054"/>
    </source>
</evidence>
<feature type="region of interest" description="Disordered" evidence="9">
    <location>
        <begin position="1097"/>
        <end position="1396"/>
    </location>
</feature>
<dbReference type="SUPFAM" id="SSF50044">
    <property type="entry name" value="SH3-domain"/>
    <property type="match status" value="1"/>
</dbReference>
<keyword evidence="12" id="KW-1185">Reference proteome</keyword>
<dbReference type="GO" id="GO:0009306">
    <property type="term" value="P:protein secretion"/>
    <property type="evidence" value="ECO:0007669"/>
    <property type="project" value="TreeGrafter"/>
</dbReference>
<dbReference type="Gene3D" id="2.30.30.40">
    <property type="entry name" value="SH3 Domains"/>
    <property type="match status" value="1"/>
</dbReference>
<organism evidence="12 13">
    <name type="scientific">Geospiza fortis</name>
    <name type="common">Medium ground-finch</name>
    <dbReference type="NCBI Taxonomy" id="48883"/>
    <lineage>
        <taxon>Eukaryota</taxon>
        <taxon>Metazoa</taxon>
        <taxon>Chordata</taxon>
        <taxon>Craniata</taxon>
        <taxon>Vertebrata</taxon>
        <taxon>Euteleostomi</taxon>
        <taxon>Archelosauria</taxon>
        <taxon>Archosauria</taxon>
        <taxon>Dinosauria</taxon>
        <taxon>Saurischia</taxon>
        <taxon>Theropoda</taxon>
        <taxon>Coelurosauria</taxon>
        <taxon>Aves</taxon>
        <taxon>Neognathae</taxon>
        <taxon>Neoaves</taxon>
        <taxon>Telluraves</taxon>
        <taxon>Australaves</taxon>
        <taxon>Passeriformes</taxon>
        <taxon>Thraupidae</taxon>
        <taxon>Geospiza</taxon>
    </lineage>
</organism>
<feature type="compositionally biased region" description="Polar residues" evidence="9">
    <location>
        <begin position="1228"/>
        <end position="1250"/>
    </location>
</feature>
<evidence type="ECO:0000256" key="6">
    <source>
        <dbReference type="ARBA" id="ARBA00023180"/>
    </source>
</evidence>
<evidence type="ECO:0000256" key="8">
    <source>
        <dbReference type="SAM" id="Coils"/>
    </source>
</evidence>
<dbReference type="Pfam" id="PF07653">
    <property type="entry name" value="SH3_2"/>
    <property type="match status" value="1"/>
</dbReference>
<dbReference type="InterPro" id="IPR001452">
    <property type="entry name" value="SH3_domain"/>
</dbReference>
<dbReference type="Proteomes" id="UP000504602">
    <property type="component" value="Unplaced"/>
</dbReference>
<feature type="coiled-coil region" evidence="8">
    <location>
        <begin position="920"/>
        <end position="1042"/>
    </location>
</feature>
<keyword evidence="4" id="KW-0256">Endoplasmic reticulum</keyword>
<protein>
    <submittedName>
        <fullName evidence="13">Melanoma inhibitory activity protein 2 isoform X2</fullName>
    </submittedName>
</protein>
<dbReference type="PANTHER" id="PTHR23158:SF38">
    <property type="entry name" value="MELANOMA INHIBITORY ACTIVITY PROTEIN 2"/>
    <property type="match status" value="1"/>
</dbReference>
<dbReference type="GO" id="GO:0005789">
    <property type="term" value="C:endoplasmic reticulum membrane"/>
    <property type="evidence" value="ECO:0007669"/>
    <property type="project" value="UniProtKB-SubCell"/>
</dbReference>
<gene>
    <name evidence="13" type="primary">MIA2</name>
</gene>
<feature type="compositionally biased region" description="Pro residues" evidence="9">
    <location>
        <begin position="1282"/>
        <end position="1318"/>
    </location>
</feature>
<evidence type="ECO:0000256" key="1">
    <source>
        <dbReference type="ARBA" id="ARBA00004389"/>
    </source>
</evidence>
<evidence type="ECO:0000256" key="2">
    <source>
        <dbReference type="ARBA" id="ARBA00022443"/>
    </source>
</evidence>
<feature type="region of interest" description="Disordered" evidence="9">
    <location>
        <begin position="409"/>
        <end position="505"/>
    </location>
</feature>
<feature type="signal peptide" evidence="10">
    <location>
        <begin position="1"/>
        <end position="22"/>
    </location>
</feature>
<feature type="domain" description="SH3" evidence="11">
    <location>
        <begin position="39"/>
        <end position="101"/>
    </location>
</feature>
<feature type="region of interest" description="Disordered" evidence="9">
    <location>
        <begin position="514"/>
        <end position="533"/>
    </location>
</feature>
<evidence type="ECO:0000256" key="9">
    <source>
        <dbReference type="SAM" id="MobiDB-lite"/>
    </source>
</evidence>
<dbReference type="GO" id="GO:0006888">
    <property type="term" value="P:endoplasmic reticulum to Golgi vesicle-mediated transport"/>
    <property type="evidence" value="ECO:0007669"/>
    <property type="project" value="TreeGrafter"/>
</dbReference>
<feature type="compositionally biased region" description="Basic and acidic residues" evidence="9">
    <location>
        <begin position="514"/>
        <end position="529"/>
    </location>
</feature>
<name>A0A8N5I4A3_GEOFO</name>
<evidence type="ECO:0000256" key="4">
    <source>
        <dbReference type="ARBA" id="ARBA00022824"/>
    </source>
</evidence>
<feature type="compositionally biased region" description="Polar residues" evidence="9">
    <location>
        <begin position="237"/>
        <end position="247"/>
    </location>
</feature>
<feature type="compositionally biased region" description="Basic and acidic residues" evidence="9">
    <location>
        <begin position="1153"/>
        <end position="1171"/>
    </location>
</feature>
<dbReference type="SMART" id="SM00326">
    <property type="entry name" value="SH3"/>
    <property type="match status" value="1"/>
</dbReference>
<dbReference type="InterPro" id="IPR035555">
    <property type="entry name" value="MIA2_SH3"/>
</dbReference>
<evidence type="ECO:0000313" key="13">
    <source>
        <dbReference type="RefSeq" id="XP_030920274.1"/>
    </source>
</evidence>
<keyword evidence="2 7" id="KW-0728">SH3 domain</keyword>
<evidence type="ECO:0000259" key="11">
    <source>
        <dbReference type="PROSITE" id="PS50002"/>
    </source>
</evidence>
<feature type="chain" id="PRO_5035474295" evidence="10">
    <location>
        <begin position="23"/>
        <end position="1396"/>
    </location>
</feature>
<dbReference type="CDD" id="cd11892">
    <property type="entry name" value="SH3_MIA2"/>
    <property type="match status" value="1"/>
</dbReference>
<feature type="region of interest" description="Disordered" evidence="9">
    <location>
        <begin position="363"/>
        <end position="397"/>
    </location>
</feature>
<comment type="subcellular location">
    <subcellularLocation>
        <location evidence="1">Endoplasmic reticulum membrane</location>
        <topology evidence="1">Single-pass membrane protein</topology>
    </subcellularLocation>
</comment>
<dbReference type="RefSeq" id="XP_030920274.1">
    <property type="nucleotide sequence ID" value="XM_031064414.1"/>
</dbReference>
<dbReference type="CTD" id="4253"/>
<evidence type="ECO:0000256" key="10">
    <source>
        <dbReference type="SAM" id="SignalP"/>
    </source>
</evidence>
<feature type="region of interest" description="Disordered" evidence="9">
    <location>
        <begin position="866"/>
        <end position="890"/>
    </location>
</feature>
<dbReference type="PROSITE" id="PS50002">
    <property type="entry name" value="SH3"/>
    <property type="match status" value="1"/>
</dbReference>
<dbReference type="OrthoDB" id="3548878at2759"/>
<dbReference type="GO" id="GO:0070971">
    <property type="term" value="C:endoplasmic reticulum exit site"/>
    <property type="evidence" value="ECO:0007669"/>
    <property type="project" value="TreeGrafter"/>
</dbReference>
<dbReference type="PANTHER" id="PTHR23158">
    <property type="entry name" value="MELANOMA INHIBITORY ACTIVITY-RELATED"/>
    <property type="match status" value="1"/>
</dbReference>